<dbReference type="EMBL" id="CABFNQ020000760">
    <property type="protein sequence ID" value="CAH0039084.1"/>
    <property type="molecule type" value="Genomic_DNA"/>
</dbReference>
<dbReference type="InterPro" id="IPR020845">
    <property type="entry name" value="AMP-binding_CS"/>
</dbReference>
<dbReference type="GO" id="GO:0016405">
    <property type="term" value="F:CoA-ligase activity"/>
    <property type="evidence" value="ECO:0007669"/>
    <property type="project" value="TreeGrafter"/>
</dbReference>
<dbReference type="CDD" id="cd05911">
    <property type="entry name" value="Firefly_Luc_like"/>
    <property type="match status" value="1"/>
</dbReference>
<dbReference type="PANTHER" id="PTHR24096">
    <property type="entry name" value="LONG-CHAIN-FATTY-ACID--COA LIGASE"/>
    <property type="match status" value="1"/>
</dbReference>
<evidence type="ECO:0000313" key="3">
    <source>
        <dbReference type="EMBL" id="CAH0039084.1"/>
    </source>
</evidence>
<dbReference type="AlphaFoldDB" id="A0A9N9VWS6"/>
<dbReference type="Pfam" id="PF00501">
    <property type="entry name" value="AMP-binding"/>
    <property type="match status" value="1"/>
</dbReference>
<dbReference type="PANTHER" id="PTHR24096:SF422">
    <property type="entry name" value="BCDNA.GH02901"/>
    <property type="match status" value="1"/>
</dbReference>
<dbReference type="Proteomes" id="UP000696573">
    <property type="component" value="Unassembled WGS sequence"/>
</dbReference>
<feature type="domain" description="AMP-binding enzyme C-terminal" evidence="2">
    <location>
        <begin position="457"/>
        <end position="536"/>
    </location>
</feature>
<keyword evidence="4" id="KW-1185">Reference proteome</keyword>
<dbReference type="InterPro" id="IPR045851">
    <property type="entry name" value="AMP-bd_C_sf"/>
</dbReference>
<dbReference type="Gene3D" id="3.30.300.30">
    <property type="match status" value="1"/>
</dbReference>
<dbReference type="Pfam" id="PF13193">
    <property type="entry name" value="AMP-binding_C"/>
    <property type="match status" value="1"/>
</dbReference>
<protein>
    <submittedName>
        <fullName evidence="3">Uncharacterized protein</fullName>
    </submittedName>
</protein>
<name>A0A9N9VWS6_9HYPO</name>
<comment type="caution">
    <text evidence="3">The sequence shown here is derived from an EMBL/GenBank/DDBJ whole genome shotgun (WGS) entry which is preliminary data.</text>
</comment>
<dbReference type="Gene3D" id="3.40.50.12780">
    <property type="entry name" value="N-terminal domain of ligase-like"/>
    <property type="match status" value="1"/>
</dbReference>
<dbReference type="PROSITE" id="PS00455">
    <property type="entry name" value="AMP_BINDING"/>
    <property type="match status" value="1"/>
</dbReference>
<dbReference type="InterPro" id="IPR042099">
    <property type="entry name" value="ANL_N_sf"/>
</dbReference>
<dbReference type="InterPro" id="IPR025110">
    <property type="entry name" value="AMP-bd_C"/>
</dbReference>
<organism evidence="3 4">
    <name type="scientific">Clonostachys rhizophaga</name>
    <dbReference type="NCBI Taxonomy" id="160324"/>
    <lineage>
        <taxon>Eukaryota</taxon>
        <taxon>Fungi</taxon>
        <taxon>Dikarya</taxon>
        <taxon>Ascomycota</taxon>
        <taxon>Pezizomycotina</taxon>
        <taxon>Sordariomycetes</taxon>
        <taxon>Hypocreomycetidae</taxon>
        <taxon>Hypocreales</taxon>
        <taxon>Bionectriaceae</taxon>
        <taxon>Clonostachys</taxon>
    </lineage>
</organism>
<dbReference type="SUPFAM" id="SSF56801">
    <property type="entry name" value="Acetyl-CoA synthetase-like"/>
    <property type="match status" value="1"/>
</dbReference>
<sequence length="562" mass="61293">MLFKSSSPDIDLPKDLPVWTWLFASPHSPLARIPSKDIRGFTDAITGEHISYSDVKSHTTHVSTALVKDYGLREGDVAIVFSRNTIWYPVAVLAAARVGAVACGVSPEYNVDELTYSLKLSKAKFIFTTEGGLERAYAAASNAGVAHDHVFLLETSTKVGKTSLQDLTRRGQQYGDGGQVTPFKLPAGKTNGQVCAYLGFSSGTTGLPKAVMISHGNVIAQCLQIQQITPPSHDKGLAALPFYHITGIVHQLHLPILLNANTYVLTRFTMEGFLKAVQDYKIKELLLVPPIIIRLVRSPELVRSFDLKHVTRFSSGAAPLSQEVLALLQRQFPGTGFKQGYGMTESCSCITAHPPEKYDYKYAHRVGAVVASTEVKVVDPETGRQCGVGETGEIWARGPQITMGYLDNPKATAETYDEDGFLHTGDMGHFDEEGLLSITDRLKEMVKVKGIGVAPAELENLLLGHPIVNDAAVCGIQDERAGERPKAFVVLAKSAASEPERAALELIDFSKAKTARHKWIAEVEIVKEIPKSPSGKILRRKLRQAPGKSGNVIVRDDLRARF</sequence>
<dbReference type="InterPro" id="IPR000873">
    <property type="entry name" value="AMP-dep_synth/lig_dom"/>
</dbReference>
<dbReference type="OrthoDB" id="6509636at2759"/>
<accession>A0A9N9VWS6</accession>
<evidence type="ECO:0000313" key="4">
    <source>
        <dbReference type="Proteomes" id="UP000696573"/>
    </source>
</evidence>
<proteinExistence type="predicted"/>
<evidence type="ECO:0000259" key="1">
    <source>
        <dbReference type="Pfam" id="PF00501"/>
    </source>
</evidence>
<gene>
    <name evidence="3" type="ORF">CRHIZ90672A_00006459</name>
</gene>
<feature type="domain" description="AMP-dependent synthetase/ligase" evidence="1">
    <location>
        <begin position="46"/>
        <end position="406"/>
    </location>
</feature>
<evidence type="ECO:0000259" key="2">
    <source>
        <dbReference type="Pfam" id="PF13193"/>
    </source>
</evidence>
<reference evidence="3" key="1">
    <citation type="submission" date="2021-10" db="EMBL/GenBank/DDBJ databases">
        <authorList>
            <person name="Piombo E."/>
        </authorList>
    </citation>
    <scope>NUCLEOTIDE SEQUENCE</scope>
</reference>